<dbReference type="Pfam" id="PF00270">
    <property type="entry name" value="DEAD"/>
    <property type="match status" value="1"/>
</dbReference>
<keyword evidence="2" id="KW-0238">DNA-binding</keyword>
<protein>
    <recommendedName>
        <fullName evidence="5">Helicase ATP-binding domain-containing protein</fullName>
    </recommendedName>
</protein>
<reference evidence="7" key="1">
    <citation type="journal article" date="2010" name="Nature">
        <title>The Amphimedon queenslandica genome and the evolution of animal complexity.</title>
        <authorList>
            <person name="Srivastava M."/>
            <person name="Simakov O."/>
            <person name="Chapman J."/>
            <person name="Fahey B."/>
            <person name="Gauthier M.E."/>
            <person name="Mitros T."/>
            <person name="Richards G.S."/>
            <person name="Conaco C."/>
            <person name="Dacre M."/>
            <person name="Hellsten U."/>
            <person name="Larroux C."/>
            <person name="Putnam N.H."/>
            <person name="Stanke M."/>
            <person name="Adamska M."/>
            <person name="Darling A."/>
            <person name="Degnan S.M."/>
            <person name="Oakley T.H."/>
            <person name="Plachetzki D.C."/>
            <person name="Zhai Y."/>
            <person name="Adamski M."/>
            <person name="Calcino A."/>
            <person name="Cummins S.F."/>
            <person name="Goodstein D.M."/>
            <person name="Harris C."/>
            <person name="Jackson D.J."/>
            <person name="Leys S.P."/>
            <person name="Shu S."/>
            <person name="Woodcroft B.J."/>
            <person name="Vervoort M."/>
            <person name="Kosik K.S."/>
            <person name="Manning G."/>
            <person name="Degnan B.M."/>
            <person name="Rokhsar D.S."/>
        </authorList>
    </citation>
    <scope>NUCLEOTIDE SEQUENCE [LARGE SCALE GENOMIC DNA]</scope>
</reference>
<dbReference type="AlphaFoldDB" id="A0AAN0IMB7"/>
<dbReference type="RefSeq" id="XP_011404298.1">
    <property type="nucleotide sequence ID" value="XM_011405996.1"/>
</dbReference>
<dbReference type="InterPro" id="IPR027417">
    <property type="entry name" value="P-loop_NTPase"/>
</dbReference>
<dbReference type="PANTHER" id="PTHR13710:SF153">
    <property type="entry name" value="RECQ-LIKE DNA HELICASE BLM"/>
    <property type="match status" value="1"/>
</dbReference>
<dbReference type="Proteomes" id="UP000007879">
    <property type="component" value="Unassembled WGS sequence"/>
</dbReference>
<dbReference type="Gene3D" id="3.40.50.300">
    <property type="entry name" value="P-loop containing nucleotide triphosphate hydrolases"/>
    <property type="match status" value="1"/>
</dbReference>
<dbReference type="GO" id="GO:0009378">
    <property type="term" value="F:four-way junction helicase activity"/>
    <property type="evidence" value="ECO:0007669"/>
    <property type="project" value="TreeGrafter"/>
</dbReference>
<keyword evidence="4" id="KW-0539">Nucleus</keyword>
<feature type="domain" description="Helicase ATP-binding" evidence="5">
    <location>
        <begin position="29"/>
        <end position="187"/>
    </location>
</feature>
<dbReference type="GO" id="GO:0005524">
    <property type="term" value="F:ATP binding"/>
    <property type="evidence" value="ECO:0007669"/>
    <property type="project" value="InterPro"/>
</dbReference>
<dbReference type="InterPro" id="IPR011545">
    <property type="entry name" value="DEAD/DEAH_box_helicase_dom"/>
</dbReference>
<reference evidence="6" key="2">
    <citation type="submission" date="2024-06" db="UniProtKB">
        <authorList>
            <consortium name="EnsemblMetazoa"/>
        </authorList>
    </citation>
    <scope>IDENTIFICATION</scope>
</reference>
<dbReference type="SUPFAM" id="SSF52540">
    <property type="entry name" value="P-loop containing nucleoside triphosphate hydrolases"/>
    <property type="match status" value="1"/>
</dbReference>
<dbReference type="KEGG" id="aqu:105312948"/>
<dbReference type="GO" id="GO:0005737">
    <property type="term" value="C:cytoplasm"/>
    <property type="evidence" value="ECO:0007669"/>
    <property type="project" value="TreeGrafter"/>
</dbReference>
<sequence length="224" mass="24882">MAGVALEEMVTGTASKPGITLKEMQMQAIMHFIRHRDTIVALPTGYGKSMIYGCLPFLFDSLRGLPSVTSIASVVCPLKTPMVDQTFRFREMGISSAYVGDTSCSRDKFIEGEFQLVFISPESLYSRGSTWTTFIKSDLGDYCPDFSKLGKVRSILPKDTKVLALTATATEPLKQHVIHTIGMNNVAIIELSPEKKNLFFSVEEYKSIATTFRPLMEDLKTKSN</sequence>
<evidence type="ECO:0000256" key="2">
    <source>
        <dbReference type="ARBA" id="ARBA00023125"/>
    </source>
</evidence>
<comment type="similarity">
    <text evidence="1">Belongs to the helicase family. RecQ subfamily.</text>
</comment>
<dbReference type="PROSITE" id="PS51192">
    <property type="entry name" value="HELICASE_ATP_BIND_1"/>
    <property type="match status" value="1"/>
</dbReference>
<evidence type="ECO:0000259" key="5">
    <source>
        <dbReference type="PROSITE" id="PS51192"/>
    </source>
</evidence>
<evidence type="ECO:0000256" key="1">
    <source>
        <dbReference type="ARBA" id="ARBA00005446"/>
    </source>
</evidence>
<dbReference type="EnsemblMetazoa" id="XM_011405996.1">
    <property type="protein sequence ID" value="XP_011404298.1"/>
    <property type="gene ID" value="LOC105312948"/>
</dbReference>
<organism evidence="6 7">
    <name type="scientific">Amphimedon queenslandica</name>
    <name type="common">Sponge</name>
    <dbReference type="NCBI Taxonomy" id="400682"/>
    <lineage>
        <taxon>Eukaryota</taxon>
        <taxon>Metazoa</taxon>
        <taxon>Porifera</taxon>
        <taxon>Demospongiae</taxon>
        <taxon>Heteroscleromorpha</taxon>
        <taxon>Haplosclerida</taxon>
        <taxon>Niphatidae</taxon>
        <taxon>Amphimedon</taxon>
    </lineage>
</organism>
<evidence type="ECO:0000313" key="7">
    <source>
        <dbReference type="Proteomes" id="UP000007879"/>
    </source>
</evidence>
<dbReference type="InterPro" id="IPR014001">
    <property type="entry name" value="Helicase_ATP-bd"/>
</dbReference>
<dbReference type="GO" id="GO:0005634">
    <property type="term" value="C:nucleus"/>
    <property type="evidence" value="ECO:0007669"/>
    <property type="project" value="TreeGrafter"/>
</dbReference>
<dbReference type="GO" id="GO:0005694">
    <property type="term" value="C:chromosome"/>
    <property type="evidence" value="ECO:0007669"/>
    <property type="project" value="TreeGrafter"/>
</dbReference>
<proteinExistence type="inferred from homology"/>
<dbReference type="GeneID" id="105312948"/>
<evidence type="ECO:0000256" key="3">
    <source>
        <dbReference type="ARBA" id="ARBA00023235"/>
    </source>
</evidence>
<dbReference type="GO" id="GO:0000724">
    <property type="term" value="P:double-strand break repair via homologous recombination"/>
    <property type="evidence" value="ECO:0007669"/>
    <property type="project" value="TreeGrafter"/>
</dbReference>
<dbReference type="SMART" id="SM00487">
    <property type="entry name" value="DEXDc"/>
    <property type="match status" value="1"/>
</dbReference>
<dbReference type="GO" id="GO:0043138">
    <property type="term" value="F:3'-5' DNA helicase activity"/>
    <property type="evidence" value="ECO:0007669"/>
    <property type="project" value="TreeGrafter"/>
</dbReference>
<name>A0AAN0IMB7_AMPQE</name>
<keyword evidence="3" id="KW-0413">Isomerase</keyword>
<evidence type="ECO:0000313" key="6">
    <source>
        <dbReference type="EnsemblMetazoa" id="XP_011404298.1"/>
    </source>
</evidence>
<keyword evidence="7" id="KW-1185">Reference proteome</keyword>
<dbReference type="PANTHER" id="PTHR13710">
    <property type="entry name" value="DNA HELICASE RECQ FAMILY MEMBER"/>
    <property type="match status" value="1"/>
</dbReference>
<accession>A0AAN0IMB7</accession>
<dbReference type="GO" id="GO:0003677">
    <property type="term" value="F:DNA binding"/>
    <property type="evidence" value="ECO:0007669"/>
    <property type="project" value="UniProtKB-KW"/>
</dbReference>
<evidence type="ECO:0000256" key="4">
    <source>
        <dbReference type="ARBA" id="ARBA00023242"/>
    </source>
</evidence>